<dbReference type="SMART" id="SM00181">
    <property type="entry name" value="EGF"/>
    <property type="match status" value="1"/>
</dbReference>
<dbReference type="Pfam" id="PF14670">
    <property type="entry name" value="FXa_inhibition"/>
    <property type="match status" value="1"/>
</dbReference>
<dbReference type="Gene3D" id="2.10.25.10">
    <property type="entry name" value="Laminin"/>
    <property type="match status" value="2"/>
</dbReference>
<dbReference type="Proteomes" id="UP000075885">
    <property type="component" value="Unassembled WGS sequence"/>
</dbReference>
<proteinExistence type="predicted"/>
<keyword evidence="3" id="KW-1015">Disulfide bond</keyword>
<feature type="domain" description="EGF-like" evidence="4">
    <location>
        <begin position="180"/>
        <end position="195"/>
    </location>
</feature>
<dbReference type="InterPro" id="IPR001881">
    <property type="entry name" value="EGF-like_Ca-bd_dom"/>
</dbReference>
<dbReference type="SMART" id="SM00179">
    <property type="entry name" value="EGF_CA"/>
    <property type="match status" value="2"/>
</dbReference>
<dbReference type="EnsemblMetazoa" id="AEPI001160-RA">
    <property type="protein sequence ID" value="AEPI001160-PA"/>
    <property type="gene ID" value="AEPI001160"/>
</dbReference>
<dbReference type="InterPro" id="IPR050751">
    <property type="entry name" value="ECM_structural_protein"/>
</dbReference>
<dbReference type="InterPro" id="IPR000742">
    <property type="entry name" value="EGF"/>
</dbReference>
<name>A0A182P2M6_9DIPT</name>
<organism evidence="5 6">
    <name type="scientific">Anopheles epiroticus</name>
    <dbReference type="NCBI Taxonomy" id="199890"/>
    <lineage>
        <taxon>Eukaryota</taxon>
        <taxon>Metazoa</taxon>
        <taxon>Ecdysozoa</taxon>
        <taxon>Arthropoda</taxon>
        <taxon>Hexapoda</taxon>
        <taxon>Insecta</taxon>
        <taxon>Pterygota</taxon>
        <taxon>Neoptera</taxon>
        <taxon>Endopterygota</taxon>
        <taxon>Diptera</taxon>
        <taxon>Nematocera</taxon>
        <taxon>Culicoidea</taxon>
        <taxon>Culicidae</taxon>
        <taxon>Anophelinae</taxon>
        <taxon>Anopheles</taxon>
    </lineage>
</organism>
<dbReference type="AlphaFoldDB" id="A0A182P2M6"/>
<sequence>MMAGSVPGRAIAIEQILSLCCQEGEEWGLQSRTCSSFNKSLELVPAGLHGMCLSTIEICCSKQHKIYQCTAGQIAARQGLSCSLKGDHSGGHNQISSLLQDCCEACKIGLVVGSSANKCSVEPFSFGAPWDDIYDVCCNDIKKEGEIILLGGNDEQGLCEQFPSICSQVCENVEGGSYVCKCHPGYELQDDKKTCVLLSDDDNEALEPKGCDTGFQYNKRTEECVDVNECATGEATCNLASQICRNTVGSFICIDIIAPDIACDAGYEPKNGKCVDKCNTSGH</sequence>
<evidence type="ECO:0000259" key="4">
    <source>
        <dbReference type="PROSITE" id="PS01186"/>
    </source>
</evidence>
<evidence type="ECO:0000256" key="1">
    <source>
        <dbReference type="ARBA" id="ARBA00022536"/>
    </source>
</evidence>
<accession>A0A182P2M6</accession>
<evidence type="ECO:0000256" key="2">
    <source>
        <dbReference type="ARBA" id="ARBA00022737"/>
    </source>
</evidence>
<reference evidence="5" key="2">
    <citation type="submission" date="2020-05" db="UniProtKB">
        <authorList>
            <consortium name="EnsemblMetazoa"/>
        </authorList>
    </citation>
    <scope>IDENTIFICATION</scope>
    <source>
        <strain evidence="5">Epiroticus2</strain>
    </source>
</reference>
<keyword evidence="2" id="KW-0677">Repeat</keyword>
<evidence type="ECO:0000256" key="3">
    <source>
        <dbReference type="ARBA" id="ARBA00023157"/>
    </source>
</evidence>
<protein>
    <recommendedName>
        <fullName evidence="4">EGF-like domain-containing protein</fullName>
    </recommendedName>
</protein>
<dbReference type="InterPro" id="IPR018097">
    <property type="entry name" value="EGF_Ca-bd_CS"/>
</dbReference>
<keyword evidence="6" id="KW-1185">Reference proteome</keyword>
<reference evidence="6" key="1">
    <citation type="submission" date="2013-03" db="EMBL/GenBank/DDBJ databases">
        <title>The Genome Sequence of Anopheles epiroticus epiroticus2.</title>
        <authorList>
            <consortium name="The Broad Institute Genomics Platform"/>
            <person name="Neafsey D.E."/>
            <person name="Howell P."/>
            <person name="Walker B."/>
            <person name="Young S.K."/>
            <person name="Zeng Q."/>
            <person name="Gargeya S."/>
            <person name="Fitzgerald M."/>
            <person name="Haas B."/>
            <person name="Abouelleil A."/>
            <person name="Allen A.W."/>
            <person name="Alvarado L."/>
            <person name="Arachchi H.M."/>
            <person name="Berlin A.M."/>
            <person name="Chapman S.B."/>
            <person name="Gainer-Dewar J."/>
            <person name="Goldberg J."/>
            <person name="Griggs A."/>
            <person name="Gujja S."/>
            <person name="Hansen M."/>
            <person name="Howarth C."/>
            <person name="Imamovic A."/>
            <person name="Ireland A."/>
            <person name="Larimer J."/>
            <person name="McCowan C."/>
            <person name="Murphy C."/>
            <person name="Pearson M."/>
            <person name="Poon T.W."/>
            <person name="Priest M."/>
            <person name="Roberts A."/>
            <person name="Saif S."/>
            <person name="Shea T."/>
            <person name="Sisk P."/>
            <person name="Sykes S."/>
            <person name="Wortman J."/>
            <person name="Nusbaum C."/>
            <person name="Birren B."/>
        </authorList>
    </citation>
    <scope>NUCLEOTIDE SEQUENCE [LARGE SCALE GENOMIC DNA]</scope>
    <source>
        <strain evidence="6">Epiroticus2</strain>
    </source>
</reference>
<evidence type="ECO:0000313" key="5">
    <source>
        <dbReference type="EnsemblMetazoa" id="AEPI001160-PA"/>
    </source>
</evidence>
<dbReference type="PROSITE" id="PS01186">
    <property type="entry name" value="EGF_2"/>
    <property type="match status" value="1"/>
</dbReference>
<dbReference type="SUPFAM" id="SSF57196">
    <property type="entry name" value="EGF/Laminin"/>
    <property type="match status" value="1"/>
</dbReference>
<dbReference type="Pfam" id="PF07645">
    <property type="entry name" value="EGF_CA"/>
    <property type="match status" value="1"/>
</dbReference>
<dbReference type="STRING" id="199890.A0A182P2M6"/>
<dbReference type="GO" id="GO:0005509">
    <property type="term" value="F:calcium ion binding"/>
    <property type="evidence" value="ECO:0007669"/>
    <property type="project" value="InterPro"/>
</dbReference>
<keyword evidence="1" id="KW-0245">EGF-like domain</keyword>
<dbReference type="PROSITE" id="PS01187">
    <property type="entry name" value="EGF_CA"/>
    <property type="match status" value="1"/>
</dbReference>
<dbReference type="PANTHER" id="PTHR24034">
    <property type="entry name" value="EGF-LIKE DOMAIN-CONTAINING PROTEIN"/>
    <property type="match status" value="1"/>
</dbReference>
<dbReference type="InterPro" id="IPR049883">
    <property type="entry name" value="NOTCH1_EGF-like"/>
</dbReference>
<dbReference type="PANTHER" id="PTHR24034:SF89">
    <property type="entry name" value="COMPLEMENT COMPONENT C1Q RECEPTOR"/>
    <property type="match status" value="1"/>
</dbReference>
<dbReference type="VEuPathDB" id="VectorBase:AEPI001160"/>
<evidence type="ECO:0000313" key="6">
    <source>
        <dbReference type="Proteomes" id="UP000075885"/>
    </source>
</evidence>